<evidence type="ECO:0000256" key="1">
    <source>
        <dbReference type="SAM" id="MobiDB-lite"/>
    </source>
</evidence>
<proteinExistence type="predicted"/>
<reference evidence="2 3" key="1">
    <citation type="submission" date="2023-01" db="EMBL/GenBank/DDBJ databases">
        <title>Analysis of 21 Apiospora genomes using comparative genomics revels a genus with tremendous synthesis potential of carbohydrate active enzymes and secondary metabolites.</title>
        <authorList>
            <person name="Sorensen T."/>
        </authorList>
    </citation>
    <scope>NUCLEOTIDE SEQUENCE [LARGE SCALE GENOMIC DNA]</scope>
    <source>
        <strain evidence="2 3">CBS 135458</strain>
    </source>
</reference>
<dbReference type="RefSeq" id="XP_066718541.1">
    <property type="nucleotide sequence ID" value="XM_066856374.1"/>
</dbReference>
<dbReference type="EMBL" id="JAQQWL010000005">
    <property type="protein sequence ID" value="KAK8074066.1"/>
    <property type="molecule type" value="Genomic_DNA"/>
</dbReference>
<dbReference type="GeneID" id="92089437"/>
<sequence>MANATSASAGNGCAASATAGSAGRLRRRQADPFYELPGVVPAGPQEMDRVHPAPSGFCSTAPPTSGATLTAADGWAYQLESLSKQINEVSCEASYKLLWTVPTERGCGTSSPAAAPVWTRPLESAGGSGQGNCQGAERRRRGKRYIGIEDWPGYGAGSKHVFKVEEKRNIAIED</sequence>
<feature type="region of interest" description="Disordered" evidence="1">
    <location>
        <begin position="1"/>
        <end position="25"/>
    </location>
</feature>
<protein>
    <submittedName>
        <fullName evidence="2">Uncharacterized protein</fullName>
    </submittedName>
</protein>
<gene>
    <name evidence="2" type="ORF">PG994_004965</name>
</gene>
<dbReference type="Proteomes" id="UP001480595">
    <property type="component" value="Unassembled WGS sequence"/>
</dbReference>
<comment type="caution">
    <text evidence="2">The sequence shown here is derived from an EMBL/GenBank/DDBJ whole genome shotgun (WGS) entry which is preliminary data.</text>
</comment>
<organism evidence="2 3">
    <name type="scientific">Apiospora phragmitis</name>
    <dbReference type="NCBI Taxonomy" id="2905665"/>
    <lineage>
        <taxon>Eukaryota</taxon>
        <taxon>Fungi</taxon>
        <taxon>Dikarya</taxon>
        <taxon>Ascomycota</taxon>
        <taxon>Pezizomycotina</taxon>
        <taxon>Sordariomycetes</taxon>
        <taxon>Xylariomycetidae</taxon>
        <taxon>Amphisphaeriales</taxon>
        <taxon>Apiosporaceae</taxon>
        <taxon>Apiospora</taxon>
    </lineage>
</organism>
<evidence type="ECO:0000313" key="3">
    <source>
        <dbReference type="Proteomes" id="UP001480595"/>
    </source>
</evidence>
<name>A0ABR1VS38_9PEZI</name>
<accession>A0ABR1VS38</accession>
<feature type="compositionally biased region" description="Low complexity" evidence="1">
    <location>
        <begin position="1"/>
        <end position="23"/>
    </location>
</feature>
<evidence type="ECO:0000313" key="2">
    <source>
        <dbReference type="EMBL" id="KAK8074066.1"/>
    </source>
</evidence>
<keyword evidence="3" id="KW-1185">Reference proteome</keyword>